<dbReference type="InterPro" id="IPR002048">
    <property type="entry name" value="EF_hand_dom"/>
</dbReference>
<dbReference type="EMBL" id="OB662322">
    <property type="protein sequence ID" value="CAD7229853.1"/>
    <property type="molecule type" value="Genomic_DNA"/>
</dbReference>
<reference evidence="3" key="1">
    <citation type="submission" date="2020-11" db="EMBL/GenBank/DDBJ databases">
        <authorList>
            <person name="Tran Van P."/>
        </authorList>
    </citation>
    <scope>NUCLEOTIDE SEQUENCE</scope>
</reference>
<dbReference type="InterPro" id="IPR011992">
    <property type="entry name" value="EF-hand-dom_pair"/>
</dbReference>
<dbReference type="AlphaFoldDB" id="A0A7R8WDV5"/>
<evidence type="ECO:0000256" key="2">
    <source>
        <dbReference type="ARBA" id="ARBA00022837"/>
    </source>
</evidence>
<proteinExistence type="predicted"/>
<evidence type="ECO:0000313" key="3">
    <source>
        <dbReference type="EMBL" id="CAD7229853.1"/>
    </source>
</evidence>
<protein>
    <submittedName>
        <fullName evidence="3">Uncharacterized protein</fullName>
    </submittedName>
</protein>
<dbReference type="PANTHER" id="PTHR23049">
    <property type="entry name" value="MYOSIN REGULATORY LIGHT CHAIN 2"/>
    <property type="match status" value="1"/>
</dbReference>
<accession>A0A7R8WDV5</accession>
<organism evidence="3">
    <name type="scientific">Cyprideis torosa</name>
    <dbReference type="NCBI Taxonomy" id="163714"/>
    <lineage>
        <taxon>Eukaryota</taxon>
        <taxon>Metazoa</taxon>
        <taxon>Ecdysozoa</taxon>
        <taxon>Arthropoda</taxon>
        <taxon>Crustacea</taxon>
        <taxon>Oligostraca</taxon>
        <taxon>Ostracoda</taxon>
        <taxon>Podocopa</taxon>
        <taxon>Podocopida</taxon>
        <taxon>Cytherocopina</taxon>
        <taxon>Cytheroidea</taxon>
        <taxon>Cytherideidae</taxon>
        <taxon>Cyprideis</taxon>
    </lineage>
</organism>
<dbReference type="InterPro" id="IPR018247">
    <property type="entry name" value="EF_Hand_1_Ca_BS"/>
</dbReference>
<dbReference type="InterPro" id="IPR050403">
    <property type="entry name" value="Myosin_RLC"/>
</dbReference>
<dbReference type="FunFam" id="1.10.238.10:FF:000003">
    <property type="entry name" value="Calmodulin A"/>
    <property type="match status" value="1"/>
</dbReference>
<dbReference type="SUPFAM" id="SSF47473">
    <property type="entry name" value="EF-hand"/>
    <property type="match status" value="1"/>
</dbReference>
<dbReference type="PROSITE" id="PS00018">
    <property type="entry name" value="EF_HAND_1"/>
    <property type="match status" value="1"/>
</dbReference>
<name>A0A7R8WDV5_9CRUS</name>
<gene>
    <name evidence="3" type="ORF">CTOB1V02_LOCUS7718</name>
</gene>
<evidence type="ECO:0000256" key="1">
    <source>
        <dbReference type="ARBA" id="ARBA00022737"/>
    </source>
</evidence>
<dbReference type="Gene3D" id="1.10.238.10">
    <property type="entry name" value="EF-hand"/>
    <property type="match status" value="2"/>
</dbReference>
<keyword evidence="1" id="KW-0677">Repeat</keyword>
<dbReference type="OrthoDB" id="429467at2759"/>
<dbReference type="GO" id="GO:0005509">
    <property type="term" value="F:calcium ion binding"/>
    <property type="evidence" value="ECO:0007669"/>
    <property type="project" value="InterPro"/>
</dbReference>
<sequence>MIDNNKDGYIDKCDLKRTFESLGFLPKDTELEGMMSEAPGPINFTMFLTLFGEKFASVADPEELVSAFKHWDEEGSGLMDEDKIRHDLMTWGDKFTSSECDLAFRDAPIYEKEGRTYVDYPCYVKIISGSEDAE</sequence>
<keyword evidence="2" id="KW-0106">Calcium</keyword>
<dbReference type="PROSITE" id="PS50222">
    <property type="entry name" value="EF_HAND_2"/>
    <property type="match status" value="1"/>
</dbReference>